<comment type="caution">
    <text evidence="1">The sequence shown here is derived from an EMBL/GenBank/DDBJ whole genome shotgun (WGS) entry which is preliminary data.</text>
</comment>
<dbReference type="Proteomes" id="UP000693970">
    <property type="component" value="Unassembled WGS sequence"/>
</dbReference>
<evidence type="ECO:0008006" key="3">
    <source>
        <dbReference type="Google" id="ProtNLM"/>
    </source>
</evidence>
<evidence type="ECO:0000313" key="1">
    <source>
        <dbReference type="EMBL" id="KAG7344815.1"/>
    </source>
</evidence>
<accession>A0A9K3PEX7</accession>
<protein>
    <recommendedName>
        <fullName evidence="3">Ubiquitin-like protease family profile domain-containing protein</fullName>
    </recommendedName>
</protein>
<reference evidence="1" key="1">
    <citation type="journal article" date="2021" name="Sci. Rep.">
        <title>Diploid genomic architecture of Nitzschia inconspicua, an elite biomass production diatom.</title>
        <authorList>
            <person name="Oliver A."/>
            <person name="Podell S."/>
            <person name="Pinowska A."/>
            <person name="Traller J.C."/>
            <person name="Smith S.R."/>
            <person name="McClure R."/>
            <person name="Beliaev A."/>
            <person name="Bohutskyi P."/>
            <person name="Hill E.A."/>
            <person name="Rabines A."/>
            <person name="Zheng H."/>
            <person name="Allen L.Z."/>
            <person name="Kuo A."/>
            <person name="Grigoriev I.V."/>
            <person name="Allen A.E."/>
            <person name="Hazlebeck D."/>
            <person name="Allen E.E."/>
        </authorList>
    </citation>
    <scope>NUCLEOTIDE SEQUENCE</scope>
    <source>
        <strain evidence="1">Hildebrandi</strain>
    </source>
</reference>
<dbReference type="AlphaFoldDB" id="A0A9K3PEX7"/>
<sequence length="269" mass="30564">MHAMLFVDDPVRGNPLLPTADAIRALDGEDWLSTILIDHLLQTTLKGCVPEHVLIGSSDCYSYFTVSTYNDKLDKHDCADTVQTMRGGLQAYAKSEFKYISASCHQGHFFVVDVNFDSRQPAIFQQVNVYDSLSITSRWRATAVLGRLQRFLSGFCFHGLDHNLLLLEKQDYIVQQAVFRNCPKQNNSHDCGLFVPLPSFGICLRARKSIRRSSHKTILAHYVRKLSCYQEIAWFIRGVRLHLACELFIPGRFRAKGTAGRYYPQAGKL</sequence>
<dbReference type="OrthoDB" id="54788at2759"/>
<gene>
    <name evidence="1" type="ORF">IV203_032346</name>
</gene>
<proteinExistence type="predicted"/>
<name>A0A9K3PEX7_9STRA</name>
<reference evidence="1" key="2">
    <citation type="submission" date="2021-04" db="EMBL/GenBank/DDBJ databases">
        <authorList>
            <person name="Podell S."/>
        </authorList>
    </citation>
    <scope>NUCLEOTIDE SEQUENCE</scope>
    <source>
        <strain evidence="1">Hildebrandi</strain>
    </source>
</reference>
<keyword evidence="2" id="KW-1185">Reference proteome</keyword>
<evidence type="ECO:0000313" key="2">
    <source>
        <dbReference type="Proteomes" id="UP000693970"/>
    </source>
</evidence>
<organism evidence="1 2">
    <name type="scientific">Nitzschia inconspicua</name>
    <dbReference type="NCBI Taxonomy" id="303405"/>
    <lineage>
        <taxon>Eukaryota</taxon>
        <taxon>Sar</taxon>
        <taxon>Stramenopiles</taxon>
        <taxon>Ochrophyta</taxon>
        <taxon>Bacillariophyta</taxon>
        <taxon>Bacillariophyceae</taxon>
        <taxon>Bacillariophycidae</taxon>
        <taxon>Bacillariales</taxon>
        <taxon>Bacillariaceae</taxon>
        <taxon>Nitzschia</taxon>
    </lineage>
</organism>
<dbReference type="EMBL" id="JAGRRH010000022">
    <property type="protein sequence ID" value="KAG7344815.1"/>
    <property type="molecule type" value="Genomic_DNA"/>
</dbReference>